<proteinExistence type="predicted"/>
<organism evidence="1 2">
    <name type="scientific">Araneus ventricosus</name>
    <name type="common">Orbweaver spider</name>
    <name type="synonym">Epeira ventricosa</name>
    <dbReference type="NCBI Taxonomy" id="182803"/>
    <lineage>
        <taxon>Eukaryota</taxon>
        <taxon>Metazoa</taxon>
        <taxon>Ecdysozoa</taxon>
        <taxon>Arthropoda</taxon>
        <taxon>Chelicerata</taxon>
        <taxon>Arachnida</taxon>
        <taxon>Araneae</taxon>
        <taxon>Araneomorphae</taxon>
        <taxon>Entelegynae</taxon>
        <taxon>Araneoidea</taxon>
        <taxon>Araneidae</taxon>
        <taxon>Araneus</taxon>
    </lineage>
</organism>
<protein>
    <submittedName>
        <fullName evidence="1">Uncharacterized protein</fullName>
    </submittedName>
</protein>
<evidence type="ECO:0000313" key="1">
    <source>
        <dbReference type="EMBL" id="GBL54422.1"/>
    </source>
</evidence>
<name>A0A4Y1ZJY7_ARAVE</name>
<dbReference type="Proteomes" id="UP000499080">
    <property type="component" value="Unassembled WGS sequence"/>
</dbReference>
<accession>A0A4Y1ZJY7</accession>
<sequence>FSQERFMKYVPPPPTVFSIPRETSANRIVVFTVSALRCDKLFQSILNLLLGKQEEFCVSTFICNYSVRSNKLGTKAAKTDARISDHVCTSENTASHIDRGK</sequence>
<evidence type="ECO:0000313" key="2">
    <source>
        <dbReference type="Proteomes" id="UP000499080"/>
    </source>
</evidence>
<dbReference type="EMBL" id="BGPR01075262">
    <property type="protein sequence ID" value="GBL54422.1"/>
    <property type="molecule type" value="Genomic_DNA"/>
</dbReference>
<comment type="caution">
    <text evidence="1">The sequence shown here is derived from an EMBL/GenBank/DDBJ whole genome shotgun (WGS) entry which is preliminary data.</text>
</comment>
<feature type="non-terminal residue" evidence="1">
    <location>
        <position position="1"/>
    </location>
</feature>
<gene>
    <name evidence="1" type="ORF">AVEN_243912_1</name>
</gene>
<reference evidence="1 2" key="1">
    <citation type="journal article" date="2019" name="Sci. Rep.">
        <title>Orb-weaving spider Araneus ventricosus genome elucidates the spidroin gene catalogue.</title>
        <authorList>
            <person name="Kono N."/>
            <person name="Nakamura H."/>
            <person name="Ohtoshi R."/>
            <person name="Moran D.A.P."/>
            <person name="Shinohara A."/>
            <person name="Yoshida Y."/>
            <person name="Fujiwara M."/>
            <person name="Mori M."/>
            <person name="Tomita M."/>
            <person name="Arakawa K."/>
        </authorList>
    </citation>
    <scope>NUCLEOTIDE SEQUENCE [LARGE SCALE GENOMIC DNA]</scope>
</reference>
<keyword evidence="2" id="KW-1185">Reference proteome</keyword>
<dbReference type="AlphaFoldDB" id="A0A4Y1ZJY7"/>